<reference evidence="1" key="1">
    <citation type="journal article" date="2023" name="G3 (Bethesda)">
        <title>A reference genome for the long-term kleptoplast-retaining sea slug Elysia crispata morphotype clarki.</title>
        <authorList>
            <person name="Eastman K.E."/>
            <person name="Pendleton A.L."/>
            <person name="Shaikh M.A."/>
            <person name="Suttiyut T."/>
            <person name="Ogas R."/>
            <person name="Tomko P."/>
            <person name="Gavelis G."/>
            <person name="Widhalm J.R."/>
            <person name="Wisecaver J.H."/>
        </authorList>
    </citation>
    <scope>NUCLEOTIDE SEQUENCE</scope>
    <source>
        <strain evidence="1">ECLA1</strain>
    </source>
</reference>
<gene>
    <name evidence="1" type="ORF">RRG08_007655</name>
</gene>
<dbReference type="AlphaFoldDB" id="A0AAE1CRT2"/>
<name>A0AAE1CRT2_9GAST</name>
<organism evidence="1 2">
    <name type="scientific">Elysia crispata</name>
    <name type="common">lettuce slug</name>
    <dbReference type="NCBI Taxonomy" id="231223"/>
    <lineage>
        <taxon>Eukaryota</taxon>
        <taxon>Metazoa</taxon>
        <taxon>Spiralia</taxon>
        <taxon>Lophotrochozoa</taxon>
        <taxon>Mollusca</taxon>
        <taxon>Gastropoda</taxon>
        <taxon>Heterobranchia</taxon>
        <taxon>Euthyneura</taxon>
        <taxon>Panpulmonata</taxon>
        <taxon>Sacoglossa</taxon>
        <taxon>Placobranchoidea</taxon>
        <taxon>Plakobranchidae</taxon>
        <taxon>Elysia</taxon>
    </lineage>
</organism>
<evidence type="ECO:0000313" key="1">
    <source>
        <dbReference type="EMBL" id="KAK3731576.1"/>
    </source>
</evidence>
<protein>
    <submittedName>
        <fullName evidence="1">Uncharacterized protein</fullName>
    </submittedName>
</protein>
<proteinExistence type="predicted"/>
<dbReference type="Proteomes" id="UP001283361">
    <property type="component" value="Unassembled WGS sequence"/>
</dbReference>
<evidence type="ECO:0000313" key="2">
    <source>
        <dbReference type="Proteomes" id="UP001283361"/>
    </source>
</evidence>
<comment type="caution">
    <text evidence="1">The sequence shown here is derived from an EMBL/GenBank/DDBJ whole genome shotgun (WGS) entry which is preliminary data.</text>
</comment>
<accession>A0AAE1CRT2</accession>
<sequence length="177" mass="19671">MEEMAHGVGTDHKFQADRKYFLTCCSSDVRKLRLCNNLATIRIASDQEEFTLVASSASHQNHAKLNLCGPLQREKIQGRSHFEYSEALVKEGLTALVIQETKPIASLSSALFSDLSVADFVEQECNDYTELSVSPSIKPTVPGQVFCAPSQSYRTIRGCHREHNIKLCAFLPASHLN</sequence>
<keyword evidence="2" id="KW-1185">Reference proteome</keyword>
<dbReference type="EMBL" id="JAWDGP010006995">
    <property type="protein sequence ID" value="KAK3731576.1"/>
    <property type="molecule type" value="Genomic_DNA"/>
</dbReference>